<evidence type="ECO:0000313" key="2">
    <source>
        <dbReference type="EMBL" id="MBQ0828876.1"/>
    </source>
</evidence>
<keyword evidence="3" id="KW-1185">Reference proteome</keyword>
<proteinExistence type="predicted"/>
<dbReference type="Pfam" id="PF12079">
    <property type="entry name" value="DUF3558"/>
    <property type="match status" value="1"/>
</dbReference>
<feature type="region of interest" description="Disordered" evidence="1">
    <location>
        <begin position="1"/>
        <end position="28"/>
    </location>
</feature>
<dbReference type="Proteomes" id="UP000677875">
    <property type="component" value="Unassembled WGS sequence"/>
</dbReference>
<sequence>MSEGTMQRRAERDPGVPPTPSRRWGGDRRARRLARLLAGAAVLPLTLAAAGCSSGSGSGSGDAEGKGAASASATQSPSPTPTVREAEYAQLPEPCSVLSKKTLGDLVPKAGSGKEGASGETATRATCSWDSLSDNGVKGSQFRWLSVSMLRFDSDVTRGEGDKLAGDYYRKQVTDAQAADGAKDLKTEQAEDTGDEATVVRYELKKKEGTFKQQTVVTRTENVVVTVDYNGAGLAGDKTPSADDLAKAALKAAQEAVASVQKANGAAADGDGDAKGGSGDGGKDGADGGSASPSQSGAASPSASATARES</sequence>
<evidence type="ECO:0000256" key="1">
    <source>
        <dbReference type="SAM" id="MobiDB-lite"/>
    </source>
</evidence>
<accession>A0A940XM17</accession>
<dbReference type="EMBL" id="JAGPNL010000005">
    <property type="protein sequence ID" value="MBQ0828876.1"/>
    <property type="molecule type" value="Genomic_DNA"/>
</dbReference>
<feature type="compositionally biased region" description="Low complexity" evidence="1">
    <location>
        <begin position="289"/>
        <end position="310"/>
    </location>
</feature>
<feature type="compositionally biased region" description="Low complexity" evidence="1">
    <location>
        <begin position="66"/>
        <end position="77"/>
    </location>
</feature>
<feature type="compositionally biased region" description="Low complexity" evidence="1">
    <location>
        <begin position="257"/>
        <end position="269"/>
    </location>
</feature>
<evidence type="ECO:0000313" key="3">
    <source>
        <dbReference type="Proteomes" id="UP000677875"/>
    </source>
</evidence>
<dbReference type="AlphaFoldDB" id="A0A940XM17"/>
<gene>
    <name evidence="2" type="ORF">J5Y05_20605</name>
</gene>
<name>A0A940XM17_9ACTN</name>
<feature type="region of interest" description="Disordered" evidence="1">
    <location>
        <begin position="51"/>
        <end position="84"/>
    </location>
</feature>
<protein>
    <submittedName>
        <fullName evidence="2">DUF3558 family protein</fullName>
    </submittedName>
</protein>
<feature type="compositionally biased region" description="Basic and acidic residues" evidence="1">
    <location>
        <begin position="1"/>
        <end position="14"/>
    </location>
</feature>
<dbReference type="InterPro" id="IPR024520">
    <property type="entry name" value="DUF3558"/>
</dbReference>
<organism evidence="2 3">
    <name type="scientific">Streptomyces tagetis</name>
    <dbReference type="NCBI Taxonomy" id="2820809"/>
    <lineage>
        <taxon>Bacteria</taxon>
        <taxon>Bacillati</taxon>
        <taxon>Actinomycetota</taxon>
        <taxon>Actinomycetes</taxon>
        <taxon>Kitasatosporales</taxon>
        <taxon>Streptomycetaceae</taxon>
        <taxon>Streptomyces</taxon>
    </lineage>
</organism>
<feature type="region of interest" description="Disordered" evidence="1">
    <location>
        <begin position="257"/>
        <end position="310"/>
    </location>
</feature>
<reference evidence="2" key="1">
    <citation type="submission" date="2021-04" db="EMBL/GenBank/DDBJ databases">
        <title>Genome seq and assembly of Streptomyces sp. RG38.</title>
        <authorList>
            <person name="Chhetri G."/>
        </authorList>
    </citation>
    <scope>NUCLEOTIDE SEQUENCE</scope>
    <source>
        <strain evidence="2">RG38</strain>
    </source>
</reference>
<comment type="caution">
    <text evidence="2">The sequence shown here is derived from an EMBL/GenBank/DDBJ whole genome shotgun (WGS) entry which is preliminary data.</text>
</comment>